<evidence type="ECO:0000313" key="3">
    <source>
        <dbReference type="Proteomes" id="UP001597163"/>
    </source>
</evidence>
<comment type="caution">
    <text evidence="2">The sequence shown here is derived from an EMBL/GenBank/DDBJ whole genome shotgun (WGS) entry which is preliminary data.</text>
</comment>
<accession>A0ABW3RAS6</accession>
<proteinExistence type="predicted"/>
<dbReference type="Gene3D" id="1.20.120.20">
    <property type="entry name" value="Apolipoprotein"/>
    <property type="match status" value="1"/>
</dbReference>
<sequence>MKKIILILALVFTTSIVFTSCREKKTTDEKIEEAIDNIGDELEDASDDLKDAVEDVKDEIEEIKEEAKKDSVKS</sequence>
<gene>
    <name evidence="2" type="ORF">ACFQ2E_07155</name>
</gene>
<keyword evidence="1" id="KW-0175">Coiled coil</keyword>
<dbReference type="EMBL" id="JBHTLJ010000002">
    <property type="protein sequence ID" value="MFD1162188.1"/>
    <property type="molecule type" value="Genomic_DNA"/>
</dbReference>
<protein>
    <recommendedName>
        <fullName evidence="4">YtxH domain-containing protein</fullName>
    </recommendedName>
</protein>
<dbReference type="Proteomes" id="UP001597163">
    <property type="component" value="Unassembled WGS sequence"/>
</dbReference>
<evidence type="ECO:0008006" key="4">
    <source>
        <dbReference type="Google" id="ProtNLM"/>
    </source>
</evidence>
<dbReference type="PROSITE" id="PS51257">
    <property type="entry name" value="PROKAR_LIPOPROTEIN"/>
    <property type="match status" value="1"/>
</dbReference>
<name>A0ABW3RAS6_9FLAO</name>
<evidence type="ECO:0000256" key="1">
    <source>
        <dbReference type="SAM" id="Coils"/>
    </source>
</evidence>
<reference evidence="3" key="1">
    <citation type="journal article" date="2019" name="Int. J. Syst. Evol. Microbiol.">
        <title>The Global Catalogue of Microorganisms (GCM) 10K type strain sequencing project: providing services to taxonomists for standard genome sequencing and annotation.</title>
        <authorList>
            <consortium name="The Broad Institute Genomics Platform"/>
            <consortium name="The Broad Institute Genome Sequencing Center for Infectious Disease"/>
            <person name="Wu L."/>
            <person name="Ma J."/>
        </authorList>
    </citation>
    <scope>NUCLEOTIDE SEQUENCE [LARGE SCALE GENOMIC DNA]</scope>
    <source>
        <strain evidence="3">CCUG 63246</strain>
    </source>
</reference>
<organism evidence="2 3">
    <name type="scientific">Hwangdonia seohaensis</name>
    <dbReference type="NCBI Taxonomy" id="1240727"/>
    <lineage>
        <taxon>Bacteria</taxon>
        <taxon>Pseudomonadati</taxon>
        <taxon>Bacteroidota</taxon>
        <taxon>Flavobacteriia</taxon>
        <taxon>Flavobacteriales</taxon>
        <taxon>Flavobacteriaceae</taxon>
        <taxon>Hwangdonia</taxon>
    </lineage>
</organism>
<keyword evidence="3" id="KW-1185">Reference proteome</keyword>
<feature type="coiled-coil region" evidence="1">
    <location>
        <begin position="35"/>
        <end position="73"/>
    </location>
</feature>
<evidence type="ECO:0000313" key="2">
    <source>
        <dbReference type="EMBL" id="MFD1162188.1"/>
    </source>
</evidence>
<dbReference type="RefSeq" id="WP_311938215.1">
    <property type="nucleotide sequence ID" value="NZ_JAVSCK010000002.1"/>
</dbReference>